<name>A0A7G3GC59_9NEIS</name>
<dbReference type="KEGG" id="ifl:C1H71_15160"/>
<evidence type="ECO:0000313" key="2">
    <source>
        <dbReference type="Proteomes" id="UP000515917"/>
    </source>
</evidence>
<dbReference type="RefSeq" id="WP_130107262.1">
    <property type="nucleotide sequence ID" value="NZ_CP025781.1"/>
</dbReference>
<organism evidence="1 2">
    <name type="scientific">Iodobacter fluviatilis</name>
    <dbReference type="NCBI Taxonomy" id="537"/>
    <lineage>
        <taxon>Bacteria</taxon>
        <taxon>Pseudomonadati</taxon>
        <taxon>Pseudomonadota</taxon>
        <taxon>Betaproteobacteria</taxon>
        <taxon>Neisseriales</taxon>
        <taxon>Chitinibacteraceae</taxon>
        <taxon>Iodobacter</taxon>
    </lineage>
</organism>
<dbReference type="EMBL" id="CP025781">
    <property type="protein sequence ID" value="QBC44739.1"/>
    <property type="molecule type" value="Genomic_DNA"/>
</dbReference>
<gene>
    <name evidence="1" type="ORF">C1H71_15160</name>
</gene>
<sequence>MARIIKDHAIIDCEAELLRNAEDGSFTVLPSSGLIIVPLAQYFAQKIELQSRGDFGVWFAPDDEPESLGGEANSLTLIAVEFPVFTDGRGFSIGRLLRERYGFTGELRAFGDVFKDTIVYLKRCGFNAFVVNSDKNIEDALLGLDALAESYQTGTDQPVPLFRRRN</sequence>
<evidence type="ECO:0000313" key="1">
    <source>
        <dbReference type="EMBL" id="QBC44739.1"/>
    </source>
</evidence>
<dbReference type="AlphaFoldDB" id="A0A7G3GC59"/>
<reference evidence="1 2" key="1">
    <citation type="submission" date="2018-01" db="EMBL/GenBank/DDBJ databases">
        <title>Genome sequence of Iodobacter sp. strain PCH194 isolated from Indian Trans-Himalaya.</title>
        <authorList>
            <person name="Kumar V."/>
            <person name="Thakur V."/>
            <person name="Kumar S."/>
            <person name="Singh D."/>
        </authorList>
    </citation>
    <scope>NUCLEOTIDE SEQUENCE [LARGE SCALE GENOMIC DNA]</scope>
    <source>
        <strain evidence="1 2">PCH194</strain>
    </source>
</reference>
<dbReference type="Pfam" id="PF06073">
    <property type="entry name" value="DUF934"/>
    <property type="match status" value="1"/>
</dbReference>
<dbReference type="PIRSF" id="PIRSF030820">
    <property type="entry name" value="UCP030820"/>
    <property type="match status" value="1"/>
</dbReference>
<protein>
    <submittedName>
        <fullName evidence="1">Oxidoreductase</fullName>
    </submittedName>
</protein>
<keyword evidence="2" id="KW-1185">Reference proteome</keyword>
<dbReference type="Proteomes" id="UP000515917">
    <property type="component" value="Chromosome"/>
</dbReference>
<accession>A0A7G3GC59</accession>
<proteinExistence type="predicted"/>
<dbReference type="InterPro" id="IPR008318">
    <property type="entry name" value="UCP030820"/>
</dbReference>